<protein>
    <submittedName>
        <fullName evidence="3">Uncharacterized protein</fullName>
    </submittedName>
</protein>
<feature type="chain" id="PRO_5041455385" evidence="2">
    <location>
        <begin position="25"/>
        <end position="201"/>
    </location>
</feature>
<dbReference type="KEGG" id="msea:METESE_18980"/>
<keyword evidence="4" id="KW-1185">Reference proteome</keyword>
<name>A0AA48KDC7_9BACT</name>
<organism evidence="3 4">
    <name type="scientific">Mesoterricola sediminis</name>
    <dbReference type="NCBI Taxonomy" id="2927980"/>
    <lineage>
        <taxon>Bacteria</taxon>
        <taxon>Pseudomonadati</taxon>
        <taxon>Acidobacteriota</taxon>
        <taxon>Holophagae</taxon>
        <taxon>Holophagales</taxon>
        <taxon>Holophagaceae</taxon>
        <taxon>Mesoterricola</taxon>
    </lineage>
</organism>
<proteinExistence type="predicted"/>
<feature type="signal peptide" evidence="2">
    <location>
        <begin position="1"/>
        <end position="24"/>
    </location>
</feature>
<keyword evidence="2" id="KW-0732">Signal</keyword>
<dbReference type="Proteomes" id="UP001228113">
    <property type="component" value="Chromosome"/>
</dbReference>
<dbReference type="EMBL" id="AP027081">
    <property type="protein sequence ID" value="BDU76940.1"/>
    <property type="molecule type" value="Genomic_DNA"/>
</dbReference>
<sequence>MPLRIRTPLAAACLVGLAAVPTQAAGPVFSVAFTSVSGALTQTQVQAPTRIQIEERPATPTRGGRHILKLTFQDDGTNLPGRLRQALASGDPVSAVVTFSADSGPLAAQHTRLTLGNLSRVAGWNDEDDDPACEDDGQIQIRCEYTTFSAQRVAPPPPPGDATGLAGGGTSGETTTGAVGGDTAQLPGGTTGTTTGTTTLP</sequence>
<accession>A0AA48KDC7</accession>
<gene>
    <name evidence="3" type="ORF">METESE_18980</name>
</gene>
<dbReference type="AlphaFoldDB" id="A0AA48KDC7"/>
<feature type="compositionally biased region" description="Low complexity" evidence="1">
    <location>
        <begin position="192"/>
        <end position="201"/>
    </location>
</feature>
<dbReference type="RefSeq" id="WP_316411581.1">
    <property type="nucleotide sequence ID" value="NZ_AP027081.1"/>
</dbReference>
<reference evidence="3" key="1">
    <citation type="journal article" date="2023" name="Int. J. Syst. Evol. Microbiol.">
        <title>Mesoterricola silvestris gen. nov., sp. nov., Mesoterricola sediminis sp. nov., Geothrix oryzae sp. nov., Geothrix edaphica sp. nov., Geothrix rubra sp. nov., and Geothrix limicola sp. nov., six novel members of Acidobacteriota isolated from soils.</title>
        <authorList>
            <person name="Itoh H."/>
            <person name="Sugisawa Y."/>
            <person name="Mise K."/>
            <person name="Xu Z."/>
            <person name="Kuniyasu M."/>
            <person name="Ushijima N."/>
            <person name="Kawano K."/>
            <person name="Kobayashi E."/>
            <person name="Shiratori Y."/>
            <person name="Masuda Y."/>
            <person name="Senoo K."/>
        </authorList>
    </citation>
    <scope>NUCLEOTIDE SEQUENCE</scope>
    <source>
        <strain evidence="3">W786</strain>
    </source>
</reference>
<evidence type="ECO:0000256" key="1">
    <source>
        <dbReference type="SAM" id="MobiDB-lite"/>
    </source>
</evidence>
<evidence type="ECO:0000313" key="3">
    <source>
        <dbReference type="EMBL" id="BDU76940.1"/>
    </source>
</evidence>
<evidence type="ECO:0000313" key="4">
    <source>
        <dbReference type="Proteomes" id="UP001228113"/>
    </source>
</evidence>
<feature type="region of interest" description="Disordered" evidence="1">
    <location>
        <begin position="150"/>
        <end position="201"/>
    </location>
</feature>
<evidence type="ECO:0000256" key="2">
    <source>
        <dbReference type="SAM" id="SignalP"/>
    </source>
</evidence>